<feature type="transmembrane region" description="Helical" evidence="9">
    <location>
        <begin position="358"/>
        <end position="379"/>
    </location>
</feature>
<evidence type="ECO:0000259" key="10">
    <source>
        <dbReference type="PROSITE" id="PS50850"/>
    </source>
</evidence>
<feature type="transmembrane region" description="Helical" evidence="9">
    <location>
        <begin position="458"/>
        <end position="480"/>
    </location>
</feature>
<dbReference type="GO" id="GO:0005886">
    <property type="term" value="C:plasma membrane"/>
    <property type="evidence" value="ECO:0007669"/>
    <property type="project" value="UniProtKB-SubCell"/>
</dbReference>
<dbReference type="GO" id="GO:0022857">
    <property type="term" value="F:transmembrane transporter activity"/>
    <property type="evidence" value="ECO:0007669"/>
    <property type="project" value="InterPro"/>
</dbReference>
<proteinExistence type="inferred from homology"/>
<keyword evidence="12" id="KW-1185">Reference proteome</keyword>
<protein>
    <submittedName>
        <fullName evidence="11">Major facilitator superfamily domain-containing protein</fullName>
    </submittedName>
</protein>
<sequence>MAPPPHTSDSPSLSSATIADPGPGPEAKHQGAASRLFSTLGAFAQTRPDLEKNLAYSYAGSGTDADPFLVEFLPDDPHDALNFSKSKKWTITAIEGMATLAVTFASSAYSGAAREVVRQFAVSQIVVTLGVSLFVLGFAIGPLFWAPLGELYGRQRIFIITFAAITAFNAGAAGAPTMAALLILRFFAGAFGSSILTNAGGVIADMFNASERGLATSVFAMAPFLGPAIGPIAGGFLSETEGWRWVEGLMAIFTGVLWIIGIIFIPETYAPVLLRRRAKLLSKTTGKTYISTLDAGKPPTTLFQKCKTALTLPWVLLAKEPIVLITSLYIAIIYGTLYLNFAAYPIVFQQQRGWSPGIGGLAFIGTAVGVLIATIGSIIDNKRYVRLAAAAKGGVLPPESRLPPAILGSVLIPAGLFWFAWTCGPDIHWSVSIIASAFFACGLILVFLSLINYLIDSYVVFAASILAAGSVVRSLFGFAFPLFTSKMYENLGIHWASSVPAFLALACVPFPFLFWRYGAPIRMRCEFASEAARILEQMRASRHAPAPALTEEDAVAEAIQVWRTRSHASGAAPAH</sequence>
<feature type="transmembrane region" description="Helical" evidence="9">
    <location>
        <begin position="249"/>
        <end position="274"/>
    </location>
</feature>
<feature type="compositionally biased region" description="Polar residues" evidence="8">
    <location>
        <begin position="7"/>
        <end position="17"/>
    </location>
</feature>
<feature type="domain" description="Major facilitator superfamily (MFS) profile" evidence="10">
    <location>
        <begin position="91"/>
        <end position="524"/>
    </location>
</feature>
<dbReference type="Gene3D" id="1.20.1250.20">
    <property type="entry name" value="MFS general substrate transporter like domains"/>
    <property type="match status" value="1"/>
</dbReference>
<evidence type="ECO:0000256" key="6">
    <source>
        <dbReference type="ARBA" id="ARBA00023136"/>
    </source>
</evidence>
<name>A0AA40DZA7_9PEZI</name>
<dbReference type="Pfam" id="PF07690">
    <property type="entry name" value="MFS_1"/>
    <property type="match status" value="1"/>
</dbReference>
<keyword evidence="5 9" id="KW-1133">Transmembrane helix</keyword>
<feature type="transmembrane region" description="Helical" evidence="9">
    <location>
        <begin position="89"/>
        <end position="109"/>
    </location>
</feature>
<comment type="similarity">
    <text evidence="7">Belongs to the major facilitator superfamily. DHA1 family. Polyamines/proton antiporter (TC 2.A.1.2.16) subfamily.</text>
</comment>
<feature type="transmembrane region" description="Helical" evidence="9">
    <location>
        <begin position="427"/>
        <end position="451"/>
    </location>
</feature>
<feature type="transmembrane region" description="Helical" evidence="9">
    <location>
        <begin position="182"/>
        <end position="204"/>
    </location>
</feature>
<dbReference type="InterPro" id="IPR020846">
    <property type="entry name" value="MFS_dom"/>
</dbReference>
<dbReference type="InterPro" id="IPR011701">
    <property type="entry name" value="MFS"/>
</dbReference>
<evidence type="ECO:0000256" key="1">
    <source>
        <dbReference type="ARBA" id="ARBA00004651"/>
    </source>
</evidence>
<reference evidence="11" key="1">
    <citation type="submission" date="2023-06" db="EMBL/GenBank/DDBJ databases">
        <title>Genome-scale phylogeny and comparative genomics of the fungal order Sordariales.</title>
        <authorList>
            <consortium name="Lawrence Berkeley National Laboratory"/>
            <person name="Hensen N."/>
            <person name="Bonometti L."/>
            <person name="Westerberg I."/>
            <person name="Brannstrom I.O."/>
            <person name="Guillou S."/>
            <person name="Cros-Aarteil S."/>
            <person name="Calhoun S."/>
            <person name="Haridas S."/>
            <person name="Kuo A."/>
            <person name="Mondo S."/>
            <person name="Pangilinan J."/>
            <person name="Riley R."/>
            <person name="LaButti K."/>
            <person name="Andreopoulos B."/>
            <person name="Lipzen A."/>
            <person name="Chen C."/>
            <person name="Yanf M."/>
            <person name="Daum C."/>
            <person name="Ng V."/>
            <person name="Clum A."/>
            <person name="Steindorff A."/>
            <person name="Ohm R."/>
            <person name="Martin F."/>
            <person name="Silar P."/>
            <person name="Natvig D."/>
            <person name="Lalanne C."/>
            <person name="Gautier V."/>
            <person name="Ament-velasquez S.L."/>
            <person name="Kruys A."/>
            <person name="Hutchinson M.I."/>
            <person name="Powell A.J."/>
            <person name="Barry K."/>
            <person name="Miller A.N."/>
            <person name="Grigoriev I.V."/>
            <person name="Debuchy R."/>
            <person name="Gladieux P."/>
            <person name="Thoren M.H."/>
            <person name="Johannesson H."/>
        </authorList>
    </citation>
    <scope>NUCLEOTIDE SEQUENCE</scope>
    <source>
        <strain evidence="11">SMH2392-1A</strain>
    </source>
</reference>
<dbReference type="InterPro" id="IPR036259">
    <property type="entry name" value="MFS_trans_sf"/>
</dbReference>
<evidence type="ECO:0000256" key="5">
    <source>
        <dbReference type="ARBA" id="ARBA00022989"/>
    </source>
</evidence>
<comment type="caution">
    <text evidence="11">The sequence shown here is derived from an EMBL/GenBank/DDBJ whole genome shotgun (WGS) entry which is preliminary data.</text>
</comment>
<evidence type="ECO:0000256" key="9">
    <source>
        <dbReference type="SAM" id="Phobius"/>
    </source>
</evidence>
<keyword evidence="2" id="KW-0813">Transport</keyword>
<dbReference type="SUPFAM" id="SSF103473">
    <property type="entry name" value="MFS general substrate transporter"/>
    <property type="match status" value="1"/>
</dbReference>
<dbReference type="FunFam" id="1.20.1250.20:FF:000266">
    <property type="entry name" value="MFS multidrug transporter, putative"/>
    <property type="match status" value="1"/>
</dbReference>
<evidence type="ECO:0000313" key="12">
    <source>
        <dbReference type="Proteomes" id="UP001172101"/>
    </source>
</evidence>
<evidence type="ECO:0000256" key="4">
    <source>
        <dbReference type="ARBA" id="ARBA00022692"/>
    </source>
</evidence>
<feature type="region of interest" description="Disordered" evidence="8">
    <location>
        <begin position="1"/>
        <end position="31"/>
    </location>
</feature>
<dbReference type="Proteomes" id="UP001172101">
    <property type="component" value="Unassembled WGS sequence"/>
</dbReference>
<feature type="transmembrane region" description="Helical" evidence="9">
    <location>
        <begin position="322"/>
        <end position="346"/>
    </location>
</feature>
<dbReference type="AlphaFoldDB" id="A0AA40DZA7"/>
<keyword evidence="4 9" id="KW-0812">Transmembrane</keyword>
<keyword evidence="3" id="KW-1003">Cell membrane</keyword>
<dbReference type="PROSITE" id="PS50850">
    <property type="entry name" value="MFS"/>
    <property type="match status" value="1"/>
</dbReference>
<organism evidence="11 12">
    <name type="scientific">Lasiosphaeria miniovina</name>
    <dbReference type="NCBI Taxonomy" id="1954250"/>
    <lineage>
        <taxon>Eukaryota</taxon>
        <taxon>Fungi</taxon>
        <taxon>Dikarya</taxon>
        <taxon>Ascomycota</taxon>
        <taxon>Pezizomycotina</taxon>
        <taxon>Sordariomycetes</taxon>
        <taxon>Sordariomycetidae</taxon>
        <taxon>Sordariales</taxon>
        <taxon>Lasiosphaeriaceae</taxon>
        <taxon>Lasiosphaeria</taxon>
    </lineage>
</organism>
<feature type="transmembrane region" description="Helical" evidence="9">
    <location>
        <begin position="157"/>
        <end position="176"/>
    </location>
</feature>
<comment type="subcellular location">
    <subcellularLocation>
        <location evidence="1">Cell membrane</location>
        <topology evidence="1">Multi-pass membrane protein</topology>
    </subcellularLocation>
</comment>
<evidence type="ECO:0000256" key="3">
    <source>
        <dbReference type="ARBA" id="ARBA00022475"/>
    </source>
</evidence>
<evidence type="ECO:0000256" key="7">
    <source>
        <dbReference type="ARBA" id="ARBA00038459"/>
    </source>
</evidence>
<keyword evidence="6 9" id="KW-0472">Membrane</keyword>
<evidence type="ECO:0000313" key="11">
    <source>
        <dbReference type="EMBL" id="KAK0718431.1"/>
    </source>
</evidence>
<evidence type="ECO:0000256" key="8">
    <source>
        <dbReference type="SAM" id="MobiDB-lite"/>
    </source>
</evidence>
<feature type="transmembrane region" description="Helical" evidence="9">
    <location>
        <begin position="216"/>
        <end position="237"/>
    </location>
</feature>
<gene>
    <name evidence="11" type="ORF">B0T26DRAFT_645828</name>
</gene>
<evidence type="ECO:0000256" key="2">
    <source>
        <dbReference type="ARBA" id="ARBA00022448"/>
    </source>
</evidence>
<accession>A0AA40DZA7</accession>
<dbReference type="PANTHER" id="PTHR23502:SF186">
    <property type="entry name" value="MAJOR FACILITATOR SUPERFAMILY (MFS) PROFILE DOMAIN-CONTAINING PROTEIN"/>
    <property type="match status" value="1"/>
</dbReference>
<feature type="transmembrane region" description="Helical" evidence="9">
    <location>
        <begin position="492"/>
        <end position="514"/>
    </location>
</feature>
<dbReference type="CDD" id="cd17323">
    <property type="entry name" value="MFS_Tpo1_MDR_like"/>
    <property type="match status" value="1"/>
</dbReference>
<dbReference type="EMBL" id="JAUIRO010000004">
    <property type="protein sequence ID" value="KAK0718431.1"/>
    <property type="molecule type" value="Genomic_DNA"/>
</dbReference>
<dbReference type="RefSeq" id="XP_060297224.1">
    <property type="nucleotide sequence ID" value="XM_060437764.1"/>
</dbReference>
<dbReference type="PANTHER" id="PTHR23502">
    <property type="entry name" value="MAJOR FACILITATOR SUPERFAMILY"/>
    <property type="match status" value="1"/>
</dbReference>
<feature type="transmembrane region" description="Helical" evidence="9">
    <location>
        <begin position="121"/>
        <end position="145"/>
    </location>
</feature>
<dbReference type="GeneID" id="85321034"/>